<protein>
    <submittedName>
        <fullName evidence="2">Uncharacterized protein</fullName>
    </submittedName>
</protein>
<proteinExistence type="predicted"/>
<comment type="caution">
    <text evidence="2">The sequence shown here is derived from an EMBL/GenBank/DDBJ whole genome shotgun (WGS) entry which is preliminary data.</text>
</comment>
<keyword evidence="3" id="KW-1185">Reference proteome</keyword>
<feature type="region of interest" description="Disordered" evidence="1">
    <location>
        <begin position="1"/>
        <end position="45"/>
    </location>
</feature>
<reference evidence="2 3" key="1">
    <citation type="submission" date="2019-03" db="EMBL/GenBank/DDBJ databases">
        <title>First draft genome of Liparis tanakae, snailfish: a comprehensive survey of snailfish specific genes.</title>
        <authorList>
            <person name="Kim W."/>
            <person name="Song I."/>
            <person name="Jeong J.-H."/>
            <person name="Kim D."/>
            <person name="Kim S."/>
            <person name="Ryu S."/>
            <person name="Song J.Y."/>
            <person name="Lee S.K."/>
        </authorList>
    </citation>
    <scope>NUCLEOTIDE SEQUENCE [LARGE SCALE GENOMIC DNA]</scope>
    <source>
        <tissue evidence="2">Muscle</tissue>
    </source>
</reference>
<dbReference type="Proteomes" id="UP000314294">
    <property type="component" value="Unassembled WGS sequence"/>
</dbReference>
<organism evidence="2 3">
    <name type="scientific">Liparis tanakae</name>
    <name type="common">Tanaka's snailfish</name>
    <dbReference type="NCBI Taxonomy" id="230148"/>
    <lineage>
        <taxon>Eukaryota</taxon>
        <taxon>Metazoa</taxon>
        <taxon>Chordata</taxon>
        <taxon>Craniata</taxon>
        <taxon>Vertebrata</taxon>
        <taxon>Euteleostomi</taxon>
        <taxon>Actinopterygii</taxon>
        <taxon>Neopterygii</taxon>
        <taxon>Teleostei</taxon>
        <taxon>Neoteleostei</taxon>
        <taxon>Acanthomorphata</taxon>
        <taxon>Eupercaria</taxon>
        <taxon>Perciformes</taxon>
        <taxon>Cottioidei</taxon>
        <taxon>Cottales</taxon>
        <taxon>Liparidae</taxon>
        <taxon>Liparis</taxon>
    </lineage>
</organism>
<evidence type="ECO:0000256" key="1">
    <source>
        <dbReference type="SAM" id="MobiDB-lite"/>
    </source>
</evidence>
<evidence type="ECO:0000313" key="2">
    <source>
        <dbReference type="EMBL" id="TNN33357.1"/>
    </source>
</evidence>
<dbReference type="EMBL" id="SRLO01002266">
    <property type="protein sequence ID" value="TNN33357.1"/>
    <property type="molecule type" value="Genomic_DNA"/>
</dbReference>
<dbReference type="AlphaFoldDB" id="A0A4Z2EWS5"/>
<gene>
    <name evidence="2" type="ORF">EYF80_056475</name>
</gene>
<sequence>MEDYRTTGPHGGLQDYRTPWGTTGLQDPMGDYRTTGPHGGPPAPSYLLTLAEEEVMEVRVVLHGLQQRTR</sequence>
<evidence type="ECO:0000313" key="3">
    <source>
        <dbReference type="Proteomes" id="UP000314294"/>
    </source>
</evidence>
<accession>A0A4Z2EWS5</accession>
<name>A0A4Z2EWS5_9TELE</name>